<dbReference type="PANTHER" id="PTHR39339">
    <property type="entry name" value="SLR1444 PROTEIN"/>
    <property type="match status" value="1"/>
</dbReference>
<dbReference type="GeneID" id="300117088"/>
<dbReference type="PANTHER" id="PTHR39339:SF1">
    <property type="entry name" value="CHAD DOMAIN-CONTAINING PROTEIN"/>
    <property type="match status" value="1"/>
</dbReference>
<feature type="region of interest" description="Disordered" evidence="1">
    <location>
        <begin position="213"/>
        <end position="235"/>
    </location>
</feature>
<sequence>MASVTRETERKYEAPDAPEDTEGPDAAAPGALLDALARAEGVARVTGRGVEELDAVYYDTDDGRLAATRTTLRRRTGGHDAGWHLKLPVPTDGDARDELHAPLADTLPADLTRLLRSRTRDAPLGPVLRLRTTRRRHTLHGADGTLLAEAATDTVRAERLDGAPGGLAGATTAWREIEIELAESAPASLLDRIEERLTAAGIHRSRDRSKFARALTDTGPPPETWPAPEPAPAPGTAGAEVLAHLARWHRALVALDTDVRRDLPDSVHQLRVATRRLRSAFKSYRKVLDRAVTDPVGEELKWLAGELAPARDNEVLTARLAHLLDTTDPTLVLGPAQARLRLRSTARAAEARDRVRAALDSPRHLALLTALAHLATDPPLRPAAHRPAREVLSAALARDHRRLATRLDAALALPPGPGRDHALHQARKAAKRARYAAEAARPALGKPARRYRKHVKAVQQLLGVHQDSVVARQALRQLAVEAHGAGESAFTWGLLYGTEQARAEAAERDLPEAWRAVRDEGPPKPGG</sequence>
<feature type="compositionally biased region" description="Basic and acidic residues" evidence="1">
    <location>
        <begin position="1"/>
        <end position="14"/>
    </location>
</feature>
<feature type="domain" description="CHAD" evidence="3">
    <location>
        <begin position="230"/>
        <end position="519"/>
    </location>
</feature>
<evidence type="ECO:0000313" key="5">
    <source>
        <dbReference type="Proteomes" id="UP000259636"/>
    </source>
</evidence>
<evidence type="ECO:0000313" key="4">
    <source>
        <dbReference type="EMBL" id="AXQ57257.1"/>
    </source>
</evidence>
<evidence type="ECO:0000259" key="3">
    <source>
        <dbReference type="PROSITE" id="PS51708"/>
    </source>
</evidence>
<dbReference type="InterPro" id="IPR038186">
    <property type="entry name" value="CHAD_dom_sf"/>
</dbReference>
<dbReference type="SMART" id="SM00880">
    <property type="entry name" value="CHAD"/>
    <property type="match status" value="1"/>
</dbReference>
<dbReference type="Pfam" id="PF05235">
    <property type="entry name" value="CHAD"/>
    <property type="match status" value="1"/>
</dbReference>
<feature type="region of interest" description="Disordered" evidence="1">
    <location>
        <begin position="506"/>
        <end position="527"/>
    </location>
</feature>
<evidence type="ECO:0000256" key="1">
    <source>
        <dbReference type="SAM" id="MobiDB-lite"/>
    </source>
</evidence>
<dbReference type="AlphaFoldDB" id="A0A385DHW8"/>
<dbReference type="PROSITE" id="PS51707">
    <property type="entry name" value="CYTH"/>
    <property type="match status" value="1"/>
</dbReference>
<proteinExistence type="predicted"/>
<evidence type="ECO:0000259" key="2">
    <source>
        <dbReference type="PROSITE" id="PS51707"/>
    </source>
</evidence>
<dbReference type="CDD" id="cd07374">
    <property type="entry name" value="CYTH-like_Pase"/>
    <property type="match status" value="1"/>
</dbReference>
<dbReference type="Gene3D" id="1.40.20.10">
    <property type="entry name" value="CHAD domain"/>
    <property type="match status" value="1"/>
</dbReference>
<dbReference type="InterPro" id="IPR033469">
    <property type="entry name" value="CYTH-like_dom_sf"/>
</dbReference>
<dbReference type="InterPro" id="IPR007899">
    <property type="entry name" value="CHAD_dom"/>
</dbReference>
<reference evidence="4 5" key="1">
    <citation type="submission" date="2018-08" db="EMBL/GenBank/DDBJ databases">
        <authorList>
            <person name="Ferrada E.E."/>
            <person name="Latorre B.A."/>
        </authorList>
    </citation>
    <scope>NUCLEOTIDE SEQUENCE [LARGE SCALE GENOMIC DNA]</scope>
    <source>
        <strain evidence="4 5">VK-A60T</strain>
    </source>
</reference>
<protein>
    <submittedName>
        <fullName evidence="4">CHAD domain-containing protein</fullName>
    </submittedName>
</protein>
<gene>
    <name evidence="4" type="ORF">D0C37_23425</name>
</gene>
<dbReference type="Gene3D" id="2.40.320.10">
    <property type="entry name" value="Hypothetical Protein Pfu-838710-001"/>
    <property type="match status" value="1"/>
</dbReference>
<dbReference type="EMBL" id="CP031742">
    <property type="protein sequence ID" value="AXQ57257.1"/>
    <property type="molecule type" value="Genomic_DNA"/>
</dbReference>
<organism evidence="4 5">
    <name type="scientific">Streptomyces koyangensis</name>
    <dbReference type="NCBI Taxonomy" id="188770"/>
    <lineage>
        <taxon>Bacteria</taxon>
        <taxon>Bacillati</taxon>
        <taxon>Actinomycetota</taxon>
        <taxon>Actinomycetes</taxon>
        <taxon>Kitasatosporales</taxon>
        <taxon>Streptomycetaceae</taxon>
        <taxon>Streptomyces</taxon>
        <taxon>Streptomyces aurantiacus group</taxon>
    </lineage>
</organism>
<dbReference type="Proteomes" id="UP000259636">
    <property type="component" value="Chromosome"/>
</dbReference>
<accession>A0A385DHW8</accession>
<feature type="compositionally biased region" description="Pro residues" evidence="1">
    <location>
        <begin position="219"/>
        <end position="233"/>
    </location>
</feature>
<dbReference type="Pfam" id="PF01928">
    <property type="entry name" value="CYTH"/>
    <property type="match status" value="1"/>
</dbReference>
<dbReference type="KEGG" id="sky:D0C37_23425"/>
<dbReference type="PROSITE" id="PS51708">
    <property type="entry name" value="CHAD"/>
    <property type="match status" value="1"/>
</dbReference>
<feature type="domain" description="CYTH" evidence="2">
    <location>
        <begin position="5"/>
        <end position="218"/>
    </location>
</feature>
<dbReference type="SUPFAM" id="SSF55154">
    <property type="entry name" value="CYTH-like phosphatases"/>
    <property type="match status" value="1"/>
</dbReference>
<dbReference type="RefSeq" id="WP_101279346.1">
    <property type="nucleotide sequence ID" value="NZ_CP031742.1"/>
</dbReference>
<name>A0A385DHW8_9ACTN</name>
<dbReference type="InterPro" id="IPR023577">
    <property type="entry name" value="CYTH_domain"/>
</dbReference>
<dbReference type="SMART" id="SM01118">
    <property type="entry name" value="CYTH"/>
    <property type="match status" value="1"/>
</dbReference>
<feature type="region of interest" description="Disordered" evidence="1">
    <location>
        <begin position="1"/>
        <end position="29"/>
    </location>
</feature>